<comment type="similarity">
    <text evidence="1">Belongs to the ABC transporter superfamily.</text>
</comment>
<dbReference type="InterPro" id="IPR003439">
    <property type="entry name" value="ABC_transporter-like_ATP-bd"/>
</dbReference>
<evidence type="ECO:0000256" key="1">
    <source>
        <dbReference type="ARBA" id="ARBA00005417"/>
    </source>
</evidence>
<dbReference type="PANTHER" id="PTHR42788:SF13">
    <property type="entry name" value="ALIPHATIC SULFONATES IMPORT ATP-BINDING PROTEIN SSUB"/>
    <property type="match status" value="1"/>
</dbReference>
<dbReference type="Gene3D" id="3.40.50.300">
    <property type="entry name" value="P-loop containing nucleotide triphosphate hydrolases"/>
    <property type="match status" value="1"/>
</dbReference>
<dbReference type="SMART" id="SM00382">
    <property type="entry name" value="AAA"/>
    <property type="match status" value="1"/>
</dbReference>
<dbReference type="RefSeq" id="WP_161385433.1">
    <property type="nucleotide sequence ID" value="NZ_ARXX01000014.1"/>
</dbReference>
<dbReference type="SUPFAM" id="SSF52540">
    <property type="entry name" value="P-loop containing nucleoside triphosphate hydrolases"/>
    <property type="match status" value="1"/>
</dbReference>
<evidence type="ECO:0000256" key="3">
    <source>
        <dbReference type="ARBA" id="ARBA00022741"/>
    </source>
</evidence>
<feature type="domain" description="ABC transporter" evidence="5">
    <location>
        <begin position="7"/>
        <end position="239"/>
    </location>
</feature>
<dbReference type="InterPro" id="IPR050166">
    <property type="entry name" value="ABC_transporter_ATP-bind"/>
</dbReference>
<organism evidence="6 7">
    <name type="scientific">Alloalcanivorax profundimaris</name>
    <dbReference type="NCBI Taxonomy" id="2735259"/>
    <lineage>
        <taxon>Bacteria</taxon>
        <taxon>Pseudomonadati</taxon>
        <taxon>Pseudomonadota</taxon>
        <taxon>Gammaproteobacteria</taxon>
        <taxon>Oceanospirillales</taxon>
        <taxon>Alcanivoracaceae</taxon>
        <taxon>Alloalcanivorax</taxon>
    </lineage>
</organism>
<dbReference type="InterPro" id="IPR017871">
    <property type="entry name" value="ABC_transporter-like_CS"/>
</dbReference>
<dbReference type="PANTHER" id="PTHR42788">
    <property type="entry name" value="TAURINE IMPORT ATP-BINDING PROTEIN-RELATED"/>
    <property type="match status" value="1"/>
</dbReference>
<dbReference type="EMBL" id="ARXX01000014">
    <property type="protein sequence ID" value="MBF5055976.1"/>
    <property type="molecule type" value="Genomic_DNA"/>
</dbReference>
<name>A0ABS0APC6_9GAMM</name>
<keyword evidence="3" id="KW-0547">Nucleotide-binding</keyword>
<evidence type="ECO:0000313" key="7">
    <source>
        <dbReference type="Proteomes" id="UP000662703"/>
    </source>
</evidence>
<keyword evidence="2" id="KW-0813">Transport</keyword>
<dbReference type="InterPro" id="IPR027417">
    <property type="entry name" value="P-loop_NTPase"/>
</dbReference>
<dbReference type="CDD" id="cd03293">
    <property type="entry name" value="ABC_NrtD_SsuB_transporters"/>
    <property type="match status" value="1"/>
</dbReference>
<evidence type="ECO:0000256" key="4">
    <source>
        <dbReference type="ARBA" id="ARBA00022840"/>
    </source>
</evidence>
<dbReference type="PROSITE" id="PS00211">
    <property type="entry name" value="ABC_TRANSPORTER_1"/>
    <property type="match status" value="1"/>
</dbReference>
<evidence type="ECO:0000259" key="5">
    <source>
        <dbReference type="PROSITE" id="PS50893"/>
    </source>
</evidence>
<gene>
    <name evidence="6" type="ORF">Y5W_01270</name>
</gene>
<dbReference type="PROSITE" id="PS50893">
    <property type="entry name" value="ABC_TRANSPORTER_2"/>
    <property type="match status" value="1"/>
</dbReference>
<evidence type="ECO:0000256" key="2">
    <source>
        <dbReference type="ARBA" id="ARBA00022448"/>
    </source>
</evidence>
<sequence>MHNGSGLIIENAGKTFRAGGRDPRVALEGVSLHLPPGRVGVLLGPSGCGKSTLLRMVAGLEEPTTGALSLNGRPVTGPGRDRGMVFQSYTSFPWLTVRQNVAYGLKITGDSSSLREGAVEHFIQAVRLEDVADAYPHELSGGMRQRVAIARTLANHPELLLMDEPFGALDPETRWQMQELLLGIVRKERTTVLLVSHDIEEALYLGDVVFFLSSHPGRLREVIRPDFKKEVPAGDREALLDHPQYRRLDMHIRRLMSEEGTTRASPVAEAADRG</sequence>
<dbReference type="Pfam" id="PF00005">
    <property type="entry name" value="ABC_tran"/>
    <property type="match status" value="1"/>
</dbReference>
<comment type="caution">
    <text evidence="6">The sequence shown here is derived from an EMBL/GenBank/DDBJ whole genome shotgun (WGS) entry which is preliminary data.</text>
</comment>
<keyword evidence="4" id="KW-0067">ATP-binding</keyword>
<protein>
    <submittedName>
        <fullName evidence="6">ABC transporter</fullName>
    </submittedName>
</protein>
<evidence type="ECO:0000313" key="6">
    <source>
        <dbReference type="EMBL" id="MBF5055976.1"/>
    </source>
</evidence>
<dbReference type="Proteomes" id="UP000662703">
    <property type="component" value="Unassembled WGS sequence"/>
</dbReference>
<keyword evidence="7" id="KW-1185">Reference proteome</keyword>
<reference evidence="6 7" key="1">
    <citation type="submission" date="2012-09" db="EMBL/GenBank/DDBJ databases">
        <title>Genome Sequence of alkane-degrading Bacterium Alcanivorax sp. 521-1.</title>
        <authorList>
            <person name="Lai Q."/>
            <person name="Shao Z."/>
        </authorList>
    </citation>
    <scope>NUCLEOTIDE SEQUENCE [LARGE SCALE GENOMIC DNA]</scope>
    <source>
        <strain evidence="6 7">521-1</strain>
    </source>
</reference>
<dbReference type="InterPro" id="IPR003593">
    <property type="entry name" value="AAA+_ATPase"/>
</dbReference>
<proteinExistence type="inferred from homology"/>
<accession>A0ABS0APC6</accession>